<dbReference type="PROSITE" id="PS50939">
    <property type="entry name" value="CYTOCHROME_B561"/>
    <property type="match status" value="1"/>
</dbReference>
<dbReference type="Pfam" id="PF03188">
    <property type="entry name" value="Cytochrom_B561"/>
    <property type="match status" value="1"/>
</dbReference>
<dbReference type="Pfam" id="PF24681">
    <property type="entry name" value="Kelch_KLHDC2_KLHL20_DRC7"/>
    <property type="match status" value="1"/>
</dbReference>
<protein>
    <submittedName>
        <fullName evidence="7">Serine threonine- phosphatase BSU1</fullName>
    </submittedName>
</protein>
<dbReference type="GO" id="GO:0016020">
    <property type="term" value="C:membrane"/>
    <property type="evidence" value="ECO:0007669"/>
    <property type="project" value="UniProtKB-SubCell"/>
</dbReference>
<accession>A0A7D9DPZ3</accession>
<evidence type="ECO:0000256" key="2">
    <source>
        <dbReference type="ARBA" id="ARBA00022448"/>
    </source>
</evidence>
<evidence type="ECO:0000256" key="5">
    <source>
        <dbReference type="ARBA" id="ARBA00022989"/>
    </source>
</evidence>
<proteinExistence type="predicted"/>
<dbReference type="InterPro" id="IPR015915">
    <property type="entry name" value="Kelch-typ_b-propeller"/>
</dbReference>
<keyword evidence="6" id="KW-0472">Membrane</keyword>
<dbReference type="Gene3D" id="2.120.10.80">
    <property type="entry name" value="Kelch-type beta propeller"/>
    <property type="match status" value="1"/>
</dbReference>
<evidence type="ECO:0000256" key="6">
    <source>
        <dbReference type="ARBA" id="ARBA00023136"/>
    </source>
</evidence>
<name>A0A7D9DPZ3_PARCT</name>
<dbReference type="AlphaFoldDB" id="A0A7D9DPZ3"/>
<evidence type="ECO:0000256" key="4">
    <source>
        <dbReference type="ARBA" id="ARBA00022982"/>
    </source>
</evidence>
<dbReference type="OrthoDB" id="2419613at2759"/>
<keyword evidence="3" id="KW-0812">Transmembrane</keyword>
<dbReference type="SMART" id="SM00665">
    <property type="entry name" value="B561"/>
    <property type="match status" value="1"/>
</dbReference>
<evidence type="ECO:0000256" key="3">
    <source>
        <dbReference type="ARBA" id="ARBA00022692"/>
    </source>
</evidence>
<dbReference type="EMBL" id="CACRXK020001606">
    <property type="protein sequence ID" value="CAB3990127.1"/>
    <property type="molecule type" value="Genomic_DNA"/>
</dbReference>
<keyword evidence="2" id="KW-0813">Transport</keyword>
<dbReference type="SUPFAM" id="SSF117281">
    <property type="entry name" value="Kelch motif"/>
    <property type="match status" value="1"/>
</dbReference>
<evidence type="ECO:0000313" key="7">
    <source>
        <dbReference type="EMBL" id="CAB3990127.1"/>
    </source>
</evidence>
<dbReference type="PANTHER" id="PTHR23130:SF171">
    <property type="entry name" value="OS01G0895300 PROTEIN"/>
    <property type="match status" value="1"/>
</dbReference>
<keyword evidence="8" id="KW-1185">Reference proteome</keyword>
<dbReference type="PANTHER" id="PTHR23130">
    <property type="entry name" value="CYTOCHROME B561 AND DOMON DOMAIN-CONTAINING PROTEIN"/>
    <property type="match status" value="1"/>
</dbReference>
<dbReference type="InterPro" id="IPR006593">
    <property type="entry name" value="Cyt_b561/ferric_Rdtase_TM"/>
</dbReference>
<organism evidence="7 8">
    <name type="scientific">Paramuricea clavata</name>
    <name type="common">Red gorgonian</name>
    <name type="synonym">Violescent sea-whip</name>
    <dbReference type="NCBI Taxonomy" id="317549"/>
    <lineage>
        <taxon>Eukaryota</taxon>
        <taxon>Metazoa</taxon>
        <taxon>Cnidaria</taxon>
        <taxon>Anthozoa</taxon>
        <taxon>Octocorallia</taxon>
        <taxon>Malacalcyonacea</taxon>
        <taxon>Plexauridae</taxon>
        <taxon>Paramuricea</taxon>
    </lineage>
</organism>
<sequence>MKGVTVLLLCCIVRVTHQLQWQLLAADNKTEGPGSRRDCALGYHDAENRLFLFGGRSKGKIHNDTWYYDFDDKNWTMVNPTTAPEARFTMAFGVWDNKMFISTGEGPKKVFYNDVWRFDFVTMQWDKLPQGTNPPEERYGAAGGIYPGQSLLWMSHGFADIRYSNTFTYDLINSRNKWVEEFTGTSSYNPRYPHARCVQGATPVTPDHFVMYGGCLGGGETGGPCPSSDSWLFSRVNKKWKRLEECFSPRMFPAMAPLPMGVNKLRYRAVMYGGGQKRPIEDTDEFSVVWVDEAPMDEIGVFTLHMSNEGDDDPSTKWERRRAKATNGTDGIPSWRIGHSFSTVREGILMFGGGKGDDIWLLKGDVDSVDESELIGDGCSSKYWSLIHFHGLFMFLGWGLLLVAGVFVARFLKHKDPLWFHLHRIFQVVGLLFSIGGFICGVMSVPSDHFKFGHGAIGLIVFLIGLLQALNGALRPHKQEGDEQTIIRRIWEFCHRFFGRSALILAQVNISLGMFLAVVPTAVFAVWFGYLGVWVFLFVLMNIKKCRSECGNGIKPGVSSGNYQMNSKL</sequence>
<dbReference type="Proteomes" id="UP001152795">
    <property type="component" value="Unassembled WGS sequence"/>
</dbReference>
<evidence type="ECO:0000256" key="1">
    <source>
        <dbReference type="ARBA" id="ARBA00004370"/>
    </source>
</evidence>
<keyword evidence="4" id="KW-0249">Electron transport</keyword>
<dbReference type="CDD" id="cd08760">
    <property type="entry name" value="Cyt_b561_FRRS1_like"/>
    <property type="match status" value="1"/>
</dbReference>
<reference evidence="7" key="1">
    <citation type="submission" date="2020-04" db="EMBL/GenBank/DDBJ databases">
        <authorList>
            <person name="Alioto T."/>
            <person name="Alioto T."/>
            <person name="Gomez Garrido J."/>
        </authorList>
    </citation>
    <scope>NUCLEOTIDE SEQUENCE</scope>
    <source>
        <strain evidence="7">A484AB</strain>
    </source>
</reference>
<gene>
    <name evidence="7" type="ORF">PACLA_8A009754</name>
</gene>
<comment type="caution">
    <text evidence="7">The sequence shown here is derived from an EMBL/GenBank/DDBJ whole genome shotgun (WGS) entry which is preliminary data.</text>
</comment>
<dbReference type="Gene3D" id="1.20.120.1770">
    <property type="match status" value="1"/>
</dbReference>
<evidence type="ECO:0000313" key="8">
    <source>
        <dbReference type="Proteomes" id="UP001152795"/>
    </source>
</evidence>
<comment type="subcellular location">
    <subcellularLocation>
        <location evidence="1">Membrane</location>
    </subcellularLocation>
</comment>
<keyword evidence="5" id="KW-1133">Transmembrane helix</keyword>